<dbReference type="OrthoDB" id="6256716at2759"/>
<comment type="pathway">
    <text evidence="1">Glycolipid biosynthesis; glycosylphosphatidylinositol-anchor biosynthesis.</text>
</comment>
<evidence type="ECO:0000256" key="1">
    <source>
        <dbReference type="ARBA" id="ARBA00004687"/>
    </source>
</evidence>
<evidence type="ECO:0000313" key="4">
    <source>
        <dbReference type="EMBL" id="GJE95201.1"/>
    </source>
</evidence>
<dbReference type="InterPro" id="IPR044215">
    <property type="entry name" value="PIG-H"/>
</dbReference>
<protein>
    <submittedName>
        <fullName evidence="4">PIG-H domain-containing protein</fullName>
    </submittedName>
</protein>
<dbReference type="Pfam" id="PF10181">
    <property type="entry name" value="PIG-H"/>
    <property type="match status" value="1"/>
</dbReference>
<evidence type="ECO:0000259" key="3">
    <source>
        <dbReference type="Pfam" id="PF10181"/>
    </source>
</evidence>
<organism evidence="4 5">
    <name type="scientific">Phanerochaete sordida</name>
    <dbReference type="NCBI Taxonomy" id="48140"/>
    <lineage>
        <taxon>Eukaryota</taxon>
        <taxon>Fungi</taxon>
        <taxon>Dikarya</taxon>
        <taxon>Basidiomycota</taxon>
        <taxon>Agaricomycotina</taxon>
        <taxon>Agaricomycetes</taxon>
        <taxon>Polyporales</taxon>
        <taxon>Phanerochaetaceae</taxon>
        <taxon>Phanerochaete</taxon>
    </lineage>
</organism>
<gene>
    <name evidence="4" type="ORF">PsYK624_113820</name>
</gene>
<keyword evidence="5" id="KW-1185">Reference proteome</keyword>
<evidence type="ECO:0000313" key="5">
    <source>
        <dbReference type="Proteomes" id="UP000703269"/>
    </source>
</evidence>
<reference evidence="4 5" key="1">
    <citation type="submission" date="2021-08" db="EMBL/GenBank/DDBJ databases">
        <title>Draft Genome Sequence of Phanerochaete sordida strain YK-624.</title>
        <authorList>
            <person name="Mori T."/>
            <person name="Dohra H."/>
            <person name="Suzuki T."/>
            <person name="Kawagishi H."/>
            <person name="Hirai H."/>
        </authorList>
    </citation>
    <scope>NUCLEOTIDE SEQUENCE [LARGE SCALE GENOMIC DNA]</scope>
    <source>
        <strain evidence="4 5">YK-624</strain>
    </source>
</reference>
<accession>A0A9P3LH58</accession>
<dbReference type="GO" id="GO:0000506">
    <property type="term" value="C:glycosylphosphatidylinositol-N-acetylglucosaminyltransferase (GPI-GnT) complex"/>
    <property type="evidence" value="ECO:0007669"/>
    <property type="project" value="InterPro"/>
</dbReference>
<dbReference type="EMBL" id="BPQB01000046">
    <property type="protein sequence ID" value="GJE95201.1"/>
    <property type="molecule type" value="Genomic_DNA"/>
</dbReference>
<name>A0A9P3LH58_9APHY</name>
<dbReference type="InterPro" id="IPR019328">
    <property type="entry name" value="PIGH-H_dom"/>
</dbReference>
<comment type="caution">
    <text evidence="4">The sequence shown here is derived from an EMBL/GenBank/DDBJ whole genome shotgun (WGS) entry which is preliminary data.</text>
</comment>
<evidence type="ECO:0000256" key="2">
    <source>
        <dbReference type="ARBA" id="ARBA00009610"/>
    </source>
</evidence>
<dbReference type="Proteomes" id="UP000703269">
    <property type="component" value="Unassembled WGS sequence"/>
</dbReference>
<dbReference type="PANTHER" id="PTHR15231:SF1">
    <property type="entry name" value="PHOSPHATIDYLINOSITOL N-ACETYLGLUCOSAMINYLTRANSFERASE SUBUNIT H"/>
    <property type="match status" value="1"/>
</dbReference>
<feature type="domain" description="Phosphatidylinositol N-acetylglucosaminyltransferase subunit H conserved" evidence="3">
    <location>
        <begin position="92"/>
        <end position="162"/>
    </location>
</feature>
<sequence length="200" mass="22865">MQHTRPLQDHPEFSIREYQGCTEYRVENWRRARDGSGGVLRFYGWSWVDAVVPVLIAVYWQTITSSRLSGALAILLAALYARSRSTQVLWESVVLIPSFGLQFETHRGLPGLPLLASRQFIPFMRLQDVVINEGLRGWNVRYYLAAIAKSQDETISLHVPFENILPYFPVLLEVYHELQENVFGRSSSSPTAQQPTERGV</sequence>
<dbReference type="GO" id="GO:0006506">
    <property type="term" value="P:GPI anchor biosynthetic process"/>
    <property type="evidence" value="ECO:0007669"/>
    <property type="project" value="InterPro"/>
</dbReference>
<dbReference type="PANTHER" id="PTHR15231">
    <property type="entry name" value="PHOSPHATIDYLINOSITOL N-ACETYLGLUCOSAMINYLTRANSFERASE SUBUNIT H"/>
    <property type="match status" value="1"/>
</dbReference>
<comment type="similarity">
    <text evidence="2">Belongs to the PIGH family.</text>
</comment>
<dbReference type="AlphaFoldDB" id="A0A9P3LH58"/>
<proteinExistence type="inferred from homology"/>